<sequence>KGKANQIKCLSNVRQLNMGLQMYIDDHDDYFPPRISGRENWLTSLKPYYVADAVVKCPSDGFSANHGFLINGFNDFFATRLTKEVFEKWKWPIGMKMSYIPEPSNTITFGEKRKGSRHCHMDFYQGEGNDVKEIDQAKHGGGSNYTFADGSARFMKHGTTLSPENLWGVTYQFRKILPNLKREGGDD</sequence>
<dbReference type="NCBIfam" id="TIGR04294">
    <property type="entry name" value="pre_pil_HX9DG"/>
    <property type="match status" value="1"/>
</dbReference>
<reference evidence="1" key="1">
    <citation type="submission" date="2018-05" db="EMBL/GenBank/DDBJ databases">
        <authorList>
            <person name="Lanie J.A."/>
            <person name="Ng W.-L."/>
            <person name="Kazmierczak K.M."/>
            <person name="Andrzejewski T.M."/>
            <person name="Davidsen T.M."/>
            <person name="Wayne K.J."/>
            <person name="Tettelin H."/>
            <person name="Glass J.I."/>
            <person name="Rusch D."/>
            <person name="Podicherti R."/>
            <person name="Tsui H.-C.T."/>
            <person name="Winkler M.E."/>
        </authorList>
    </citation>
    <scope>NUCLEOTIDE SEQUENCE</scope>
</reference>
<feature type="non-terminal residue" evidence="1">
    <location>
        <position position="1"/>
    </location>
</feature>
<organism evidence="1">
    <name type="scientific">marine metagenome</name>
    <dbReference type="NCBI Taxonomy" id="408172"/>
    <lineage>
        <taxon>unclassified sequences</taxon>
        <taxon>metagenomes</taxon>
        <taxon>ecological metagenomes</taxon>
    </lineage>
</organism>
<dbReference type="InterPro" id="IPR027558">
    <property type="entry name" value="Pre_pil_HX9DG_C"/>
</dbReference>
<accession>A0A382QUY7</accession>
<evidence type="ECO:0008006" key="2">
    <source>
        <dbReference type="Google" id="ProtNLM"/>
    </source>
</evidence>
<name>A0A382QUY7_9ZZZZ</name>
<protein>
    <recommendedName>
        <fullName evidence="2">DUF1559 domain-containing protein</fullName>
    </recommendedName>
</protein>
<dbReference type="AlphaFoldDB" id="A0A382QUY7"/>
<gene>
    <name evidence="1" type="ORF">METZ01_LOCUS340995</name>
</gene>
<evidence type="ECO:0000313" key="1">
    <source>
        <dbReference type="EMBL" id="SVC88141.1"/>
    </source>
</evidence>
<dbReference type="EMBL" id="UINC01116415">
    <property type="protein sequence ID" value="SVC88141.1"/>
    <property type="molecule type" value="Genomic_DNA"/>
</dbReference>
<proteinExistence type="predicted"/>